<evidence type="ECO:0000313" key="3">
    <source>
        <dbReference type="EMBL" id="AIL61581.1"/>
    </source>
</evidence>
<feature type="domain" description="Glycosyl transferase family 1" evidence="1">
    <location>
        <begin position="808"/>
        <end position="957"/>
    </location>
</feature>
<dbReference type="eggNOG" id="COG0297">
    <property type="taxonomic scope" value="Bacteria"/>
</dbReference>
<dbReference type="Pfam" id="PF04393">
    <property type="entry name" value="DUF535"/>
    <property type="match status" value="1"/>
</dbReference>
<proteinExistence type="predicted"/>
<dbReference type="InterPro" id="IPR001296">
    <property type="entry name" value="Glyco_trans_1"/>
</dbReference>
<dbReference type="Pfam" id="PF00534">
    <property type="entry name" value="Glycos_transf_1"/>
    <property type="match status" value="1"/>
</dbReference>
<dbReference type="SUPFAM" id="SSF53756">
    <property type="entry name" value="UDP-Glycosyltransferase/glycogen phosphorylase"/>
    <property type="match status" value="1"/>
</dbReference>
<dbReference type="InterPro" id="IPR028098">
    <property type="entry name" value="Glyco_trans_4-like_N"/>
</dbReference>
<dbReference type="EMBL" id="CP009048">
    <property type="protein sequence ID" value="AIL61581.1"/>
    <property type="molecule type" value="Genomic_DNA"/>
</dbReference>
<dbReference type="CDD" id="cd03823">
    <property type="entry name" value="GT4_ExpE7-like"/>
    <property type="match status" value="1"/>
</dbReference>
<organism evidence="3 4">
    <name type="scientific">Pseudomonas alkylphenolica</name>
    <dbReference type="NCBI Taxonomy" id="237609"/>
    <lineage>
        <taxon>Bacteria</taxon>
        <taxon>Pseudomonadati</taxon>
        <taxon>Pseudomonadota</taxon>
        <taxon>Gammaproteobacteria</taxon>
        <taxon>Pseudomonadales</taxon>
        <taxon>Pseudomonadaceae</taxon>
        <taxon>Pseudomonas</taxon>
    </lineage>
</organism>
<dbReference type="OrthoDB" id="6835762at2"/>
<evidence type="ECO:0000259" key="1">
    <source>
        <dbReference type="Pfam" id="PF00534"/>
    </source>
</evidence>
<dbReference type="Proteomes" id="UP000028931">
    <property type="component" value="Chromosome"/>
</dbReference>
<evidence type="ECO:0000259" key="2">
    <source>
        <dbReference type="Pfam" id="PF13579"/>
    </source>
</evidence>
<dbReference type="KEGG" id="palk:PSAKL28_23700"/>
<dbReference type="AlphaFoldDB" id="A0A077FEB3"/>
<dbReference type="Pfam" id="PF13579">
    <property type="entry name" value="Glyco_trans_4_4"/>
    <property type="match status" value="1"/>
</dbReference>
<accession>A0A077FEB3</accession>
<dbReference type="Gene3D" id="3.40.50.2000">
    <property type="entry name" value="Glycogen Phosphorylase B"/>
    <property type="match status" value="2"/>
</dbReference>
<dbReference type="GO" id="GO:0006974">
    <property type="term" value="P:DNA damage response"/>
    <property type="evidence" value="ECO:0007669"/>
    <property type="project" value="TreeGrafter"/>
</dbReference>
<dbReference type="eggNOG" id="COG2990">
    <property type="taxonomic scope" value="Bacteria"/>
</dbReference>
<gene>
    <name evidence="3" type="ORF">PSAKL28_23700</name>
</gene>
<dbReference type="HOGENOM" id="CLU_299137_0_0_6"/>
<feature type="domain" description="Glycosyltransferase subfamily 4-like N-terminal" evidence="2">
    <location>
        <begin position="601"/>
        <end position="792"/>
    </location>
</feature>
<dbReference type="GO" id="GO:0016757">
    <property type="term" value="F:glycosyltransferase activity"/>
    <property type="evidence" value="ECO:0007669"/>
    <property type="project" value="InterPro"/>
</dbReference>
<dbReference type="PANTHER" id="PTHR38785:SF1">
    <property type="entry name" value="HOMOLOG OF VIRK"/>
    <property type="match status" value="1"/>
</dbReference>
<protein>
    <submittedName>
        <fullName evidence="3">Group 1 glycosyl transferase</fullName>
    </submittedName>
</protein>
<dbReference type="eggNOG" id="COG0438">
    <property type="taxonomic scope" value="Bacteria"/>
</dbReference>
<dbReference type="PANTHER" id="PTHR38785">
    <property type="entry name" value="HOMOLOG OF VIRK"/>
    <property type="match status" value="1"/>
</dbReference>
<sequence>MIYRSILKSVLTLQPGYSLRALNNKFKLMLLMTRQWSDLRAFMTRMSNALGNDGFEKLGEDCIGVVQWPYISKCWNAPARLAAVASHYEAISDQFPALLLLGRDERLTLCDLSSYSSACTLVLDRPIWFKREGELVLNVFQGDLRVASIAFTLSRTTDGLCLFIGAVQGIHKGIDSERSLSIYRDLTKDFEGLRPRSFLIEAIKCVARTVGATRIYAVGDAYRHHRHPYFGAEKAQDLAANYDVIWLENGATPSAREDFFNIPLAQSMRAADDIAAKKRAMYRRRQALLDDVFAHIETALVGTDGQRQLQLHRQRLGAALAVQEVHSAPTVSPVTARVAALLRHLVTEPRIDQRFRAYVQKAGLYPTLRKVWRELLKQGPGLLWKAPDAKKSLPLGNPDVPASDLFANKVVLIGEADLSQRPKPRVAQIQQALEGLGYRCRVVDWRDHGACLNALQMCSAVIFFRVPAFADVLQLIEEARRLKVTSYWDADDLIFDPQAYRQGNDLNSLGDGTIANLLTAVALYQQALLSCDRAIAATATLALAMTEAGARHVTLVEQTPDAESDSKSWQPLSRIFPAQAKTRARRVLSANIFFAPRSYGGATIIAEQMTRLMAQASQLQPFVFTSLPVANAAPYGLFRYEVNKVAVIGMGLPDERSEYFENPATIDIFEAMLSSVAPDLVHLHSVQGLGAQLAESCRKAGIPFVVTLHDTWWICGRQFMINNHGQYCGQTRISTEVCAKCVDDPVLNDYRQQWLASMLKKADLLLAPSKFARDLYIANGFDATKIRVNNNGILAPAANYRKQTGKTLRFGYVGGNVSIKGVTLLARAFASLNRSDYELKVVDSQLHLGLRSFKPDSIKIPGTVTFIPGYAQANMDAFYSGIDVLLFPTQLKETFGLSVREALARDVWVISTQGGGTVEDIVDGVNGTIIPLSTDEKYLRQALSDVLEHQQRFLEHRNPFKASIKLCSDQALELQEIYADVLKQASLSQASAAGQPSVIASLR</sequence>
<reference evidence="3 4" key="1">
    <citation type="submission" date="2014-07" db="EMBL/GenBank/DDBJ databases">
        <authorList>
            <person name="Lee K."/>
            <person name="Lim J.Y."/>
            <person name="Hwang I."/>
        </authorList>
    </citation>
    <scope>NUCLEOTIDE SEQUENCE [LARGE SCALE GENOMIC DNA]</scope>
    <source>
        <strain evidence="3 4">KL28</strain>
    </source>
</reference>
<name>A0A077FEB3_9PSED</name>
<dbReference type="InterPro" id="IPR007488">
    <property type="entry name" value="DUF535"/>
</dbReference>
<keyword evidence="3" id="KW-0808">Transferase</keyword>
<evidence type="ECO:0000313" key="4">
    <source>
        <dbReference type="Proteomes" id="UP000028931"/>
    </source>
</evidence>